<gene>
    <name evidence="1" type="ORF">EVAR_5719_1</name>
</gene>
<dbReference type="EMBL" id="BGZK01000040">
    <property type="protein sequence ID" value="GBP10417.1"/>
    <property type="molecule type" value="Genomic_DNA"/>
</dbReference>
<keyword evidence="2" id="KW-1185">Reference proteome</keyword>
<evidence type="ECO:0000313" key="2">
    <source>
        <dbReference type="Proteomes" id="UP000299102"/>
    </source>
</evidence>
<protein>
    <submittedName>
        <fullName evidence="1">Uncharacterized protein</fullName>
    </submittedName>
</protein>
<organism evidence="1 2">
    <name type="scientific">Eumeta variegata</name>
    <name type="common">Bagworm moth</name>
    <name type="synonym">Eumeta japonica</name>
    <dbReference type="NCBI Taxonomy" id="151549"/>
    <lineage>
        <taxon>Eukaryota</taxon>
        <taxon>Metazoa</taxon>
        <taxon>Ecdysozoa</taxon>
        <taxon>Arthropoda</taxon>
        <taxon>Hexapoda</taxon>
        <taxon>Insecta</taxon>
        <taxon>Pterygota</taxon>
        <taxon>Neoptera</taxon>
        <taxon>Endopterygota</taxon>
        <taxon>Lepidoptera</taxon>
        <taxon>Glossata</taxon>
        <taxon>Ditrysia</taxon>
        <taxon>Tineoidea</taxon>
        <taxon>Psychidae</taxon>
        <taxon>Oiketicinae</taxon>
        <taxon>Eumeta</taxon>
    </lineage>
</organism>
<dbReference type="AlphaFoldDB" id="A0A4C1TAG8"/>
<dbReference type="Proteomes" id="UP000299102">
    <property type="component" value="Unassembled WGS sequence"/>
</dbReference>
<accession>A0A4C1TAG8</accession>
<sequence>MKKKTGKVVRLQQLESVVEAIELTATSDQKHGWIRNYCRRCAHPICKLATQFHTSQDVEVQNLTAPPPPHRAVVQLNAIFAWGNEPAMCAGTGPTAPRRSLRYFELMTYAQTLDCSTDGCERCVSVVGGGPPPPLFPAGEGLGRLSLFA</sequence>
<proteinExistence type="predicted"/>
<name>A0A4C1TAG8_EUMVA</name>
<comment type="caution">
    <text evidence="1">The sequence shown here is derived from an EMBL/GenBank/DDBJ whole genome shotgun (WGS) entry which is preliminary data.</text>
</comment>
<evidence type="ECO:0000313" key="1">
    <source>
        <dbReference type="EMBL" id="GBP10417.1"/>
    </source>
</evidence>
<reference evidence="1 2" key="1">
    <citation type="journal article" date="2019" name="Commun. Biol.">
        <title>The bagworm genome reveals a unique fibroin gene that provides high tensile strength.</title>
        <authorList>
            <person name="Kono N."/>
            <person name="Nakamura H."/>
            <person name="Ohtoshi R."/>
            <person name="Tomita M."/>
            <person name="Numata K."/>
            <person name="Arakawa K."/>
        </authorList>
    </citation>
    <scope>NUCLEOTIDE SEQUENCE [LARGE SCALE GENOMIC DNA]</scope>
</reference>